<name>A0A6P8XKL2_DROAB</name>
<evidence type="ECO:0000313" key="1">
    <source>
        <dbReference type="Proteomes" id="UP000515160"/>
    </source>
</evidence>
<gene>
    <name evidence="2" type="primary">LOC117573100</name>
</gene>
<dbReference type="Proteomes" id="UP000515160">
    <property type="component" value="Chromosome 4"/>
</dbReference>
<reference evidence="2" key="1">
    <citation type="submission" date="2025-08" db="UniProtKB">
        <authorList>
            <consortium name="RefSeq"/>
        </authorList>
    </citation>
    <scope>IDENTIFICATION</scope>
    <source>
        <strain evidence="2">15112-1751.03</strain>
        <tissue evidence="2">Whole Adult</tissue>
    </source>
</reference>
<evidence type="ECO:0000313" key="2">
    <source>
        <dbReference type="RefSeq" id="XP_034111905.1"/>
    </source>
</evidence>
<organism evidence="1 2">
    <name type="scientific">Drosophila albomicans</name>
    <name type="common">Fruit fly</name>
    <dbReference type="NCBI Taxonomy" id="7291"/>
    <lineage>
        <taxon>Eukaryota</taxon>
        <taxon>Metazoa</taxon>
        <taxon>Ecdysozoa</taxon>
        <taxon>Arthropoda</taxon>
        <taxon>Hexapoda</taxon>
        <taxon>Insecta</taxon>
        <taxon>Pterygota</taxon>
        <taxon>Neoptera</taxon>
        <taxon>Endopterygota</taxon>
        <taxon>Diptera</taxon>
        <taxon>Brachycera</taxon>
        <taxon>Muscomorpha</taxon>
        <taxon>Ephydroidea</taxon>
        <taxon>Drosophilidae</taxon>
        <taxon>Drosophila</taxon>
    </lineage>
</organism>
<keyword evidence="1" id="KW-1185">Reference proteome</keyword>
<dbReference type="AlphaFoldDB" id="A0A6P8XKL2"/>
<dbReference type="GeneID" id="117573100"/>
<accession>A0A6P8XKL2</accession>
<proteinExistence type="predicted"/>
<sequence length="249" mass="29177">MENIEYSQSVYPSKSRLDSEGTQIFQQNDMKEAITNWKYVRSFSHPEINCISSFEYRPAFSIGKHNEIENISIPQLYDWFSNRSYTSKIDISQQCNKKNTQMSDMNIKVTRSIDKAKEFFVKSGILGPLNLSKSCDLIKKTSRIHIDHGLKSQIRKTSMCLRYKNVREEYTPQLKENFEDSNDLQLNNMRMQIYNLRAIIETGESKIIMLRAEVNKMRSVLQEIIYAHSPIRKQISAEIPNLCDFCVKY</sequence>
<dbReference type="RefSeq" id="XP_034111905.1">
    <property type="nucleotide sequence ID" value="XM_034256014.2"/>
</dbReference>
<protein>
    <submittedName>
        <fullName evidence="2">Uncharacterized protein LOC117573100 isoform X1</fullName>
    </submittedName>
</protein>
<dbReference type="OrthoDB" id="7858424at2759"/>